<dbReference type="InterPro" id="IPR000262">
    <property type="entry name" value="FMN-dep_DH"/>
</dbReference>
<dbReference type="GO" id="GO:0009060">
    <property type="term" value="P:aerobic respiration"/>
    <property type="evidence" value="ECO:0007669"/>
    <property type="project" value="TreeGrafter"/>
</dbReference>
<accession>A0A4P7D7X5</accession>
<comment type="cofactor">
    <cofactor evidence="1">
        <name>FMN</name>
        <dbReference type="ChEBI" id="CHEBI:58210"/>
    </cofactor>
</comment>
<reference evidence="9 10" key="1">
    <citation type="submission" date="2019-03" db="EMBL/GenBank/DDBJ databases">
        <title>Paraburkholderia sp. 7MH5, isolated from subtropical forest soil.</title>
        <authorList>
            <person name="Gao Z.-H."/>
            <person name="Qiu L.-H."/>
        </authorList>
    </citation>
    <scope>NUCLEOTIDE SEQUENCE [LARGE SCALE GENOMIC DNA]</scope>
    <source>
        <strain evidence="9 10">7MH5</strain>
    </source>
</reference>
<feature type="binding site" evidence="7">
    <location>
        <position position="288"/>
    </location>
    <ligand>
        <name>glyoxylate</name>
        <dbReference type="ChEBI" id="CHEBI:36655"/>
    </ligand>
</feature>
<name>A0A4P7D7X5_9BURK</name>
<feature type="binding site" evidence="7">
    <location>
        <position position="264"/>
    </location>
    <ligand>
        <name>FMN</name>
        <dbReference type="ChEBI" id="CHEBI:58210"/>
    </ligand>
</feature>
<dbReference type="Gene3D" id="3.20.20.70">
    <property type="entry name" value="Aldolase class I"/>
    <property type="match status" value="1"/>
</dbReference>
<comment type="similarity">
    <text evidence="5">Belongs to the FMN-dependent alpha-hydroxy acid dehydrogenase family.</text>
</comment>
<dbReference type="PANTHER" id="PTHR10578:SF107">
    <property type="entry name" value="2-HYDROXYACID OXIDASE 1"/>
    <property type="match status" value="1"/>
</dbReference>
<feature type="binding site" evidence="7">
    <location>
        <position position="291"/>
    </location>
    <ligand>
        <name>glyoxylate</name>
        <dbReference type="ChEBI" id="CHEBI:36655"/>
    </ligand>
</feature>
<dbReference type="OrthoDB" id="9770452at2"/>
<feature type="binding site" evidence="7">
    <location>
        <position position="118"/>
    </location>
    <ligand>
        <name>FMN</name>
        <dbReference type="ChEBI" id="CHEBI:58210"/>
    </ligand>
</feature>
<dbReference type="PROSITE" id="PS00557">
    <property type="entry name" value="FMN_HYDROXY_ACID_DH_1"/>
    <property type="match status" value="1"/>
</dbReference>
<evidence type="ECO:0000256" key="1">
    <source>
        <dbReference type="ARBA" id="ARBA00001917"/>
    </source>
</evidence>
<evidence type="ECO:0000256" key="4">
    <source>
        <dbReference type="ARBA" id="ARBA00023002"/>
    </source>
</evidence>
<dbReference type="InterPro" id="IPR008259">
    <property type="entry name" value="FMN_hydac_DH_AS"/>
</dbReference>
<dbReference type="EMBL" id="CP038151">
    <property type="protein sequence ID" value="QBR02874.1"/>
    <property type="molecule type" value="Genomic_DNA"/>
</dbReference>
<evidence type="ECO:0000256" key="2">
    <source>
        <dbReference type="ARBA" id="ARBA00022630"/>
    </source>
</evidence>
<feature type="binding site" evidence="7">
    <location>
        <begin position="319"/>
        <end position="323"/>
    </location>
    <ligand>
        <name>FMN</name>
        <dbReference type="ChEBI" id="CHEBI:58210"/>
    </ligand>
</feature>
<keyword evidence="10" id="KW-1185">Reference proteome</keyword>
<keyword evidence="3 7" id="KW-0288">FMN</keyword>
<dbReference type="AlphaFoldDB" id="A0A4P7D7X5"/>
<feature type="binding site" evidence="7">
    <location>
        <position position="167"/>
    </location>
    <ligand>
        <name>glyoxylate</name>
        <dbReference type="ChEBI" id="CHEBI:36655"/>
    </ligand>
</feature>
<dbReference type="GO" id="GO:0004459">
    <property type="term" value="F:L-lactate dehydrogenase (NAD+) activity"/>
    <property type="evidence" value="ECO:0007669"/>
    <property type="project" value="TreeGrafter"/>
</dbReference>
<feature type="active site" description="Proton acceptor" evidence="6">
    <location>
        <position position="288"/>
    </location>
</feature>
<dbReference type="Pfam" id="PF01070">
    <property type="entry name" value="FMN_dh"/>
    <property type="match status" value="1"/>
</dbReference>
<dbReference type="FunFam" id="3.20.20.70:FF:000029">
    <property type="entry name" value="L-lactate dehydrogenase"/>
    <property type="match status" value="1"/>
</dbReference>
<feature type="binding site" evidence="7">
    <location>
        <position position="286"/>
    </location>
    <ligand>
        <name>FMN</name>
        <dbReference type="ChEBI" id="CHEBI:58210"/>
    </ligand>
</feature>
<proteinExistence type="inferred from homology"/>
<evidence type="ECO:0000256" key="3">
    <source>
        <dbReference type="ARBA" id="ARBA00022643"/>
    </source>
</evidence>
<dbReference type="InterPro" id="IPR012133">
    <property type="entry name" value="Alpha-hydoxy_acid_DH_FMN"/>
</dbReference>
<feature type="binding site" evidence="7">
    <location>
        <begin position="89"/>
        <end position="91"/>
    </location>
    <ligand>
        <name>FMN</name>
        <dbReference type="ChEBI" id="CHEBI:58210"/>
    </ligand>
</feature>
<feature type="binding site" evidence="7">
    <location>
        <position position="176"/>
    </location>
    <ligand>
        <name>glyoxylate</name>
        <dbReference type="ChEBI" id="CHEBI:36655"/>
    </ligand>
</feature>
<evidence type="ECO:0000256" key="5">
    <source>
        <dbReference type="ARBA" id="ARBA00024042"/>
    </source>
</evidence>
<feature type="binding site" evidence="7">
    <location>
        <begin position="342"/>
        <end position="343"/>
    </location>
    <ligand>
        <name>FMN</name>
        <dbReference type="ChEBI" id="CHEBI:58210"/>
    </ligand>
</feature>
<evidence type="ECO:0000256" key="6">
    <source>
        <dbReference type="PIRSR" id="PIRSR000138-1"/>
    </source>
</evidence>
<dbReference type="InterPro" id="IPR037396">
    <property type="entry name" value="FMN_HAD"/>
</dbReference>
<dbReference type="GO" id="GO:0005886">
    <property type="term" value="C:plasma membrane"/>
    <property type="evidence" value="ECO:0007669"/>
    <property type="project" value="TreeGrafter"/>
</dbReference>
<sequence>MNGRRHYAGGDLARALTIEDLRHMARRRLPRFLFEYVDGGAEDEVTLHRNRHAFANLALVPSTLVDVSNRSLAVDLFGRSVAAPLVVAPTGFNGLLSERADVALARAAARAGVPFTLSMASNVPLEEVASEAGGRLWMQLYWVRDRDFIRRLVARAQAASFEALVLTTDVQVSGGREWDRRNYRAGMALTLRNRLDVLAHPRWLWRIARHGGLPRFANLRELAPPDAATVVDDMVALGRNMDPSVNWEHLKWLRSLWPGRLLVKGVLSAADARSAIGHGADGVILSNHGGRQLDGAVSPLEVLPAIRDALGPEAVILLDGGVRRGVDVVKARALGATAVMTGRNGLYGVAAGGESGAARALEILRQEIDRALALLGTPDIETVDARVLHRRANSQSPATTSPLLEGVI</sequence>
<evidence type="ECO:0000313" key="10">
    <source>
        <dbReference type="Proteomes" id="UP000295727"/>
    </source>
</evidence>
<keyword evidence="4" id="KW-0560">Oxidoreductase</keyword>
<evidence type="ECO:0000256" key="7">
    <source>
        <dbReference type="PIRSR" id="PIRSR000138-2"/>
    </source>
</evidence>
<dbReference type="PIRSF" id="PIRSF000138">
    <property type="entry name" value="Al-hdrx_acd_dh"/>
    <property type="match status" value="1"/>
</dbReference>
<dbReference type="GO" id="GO:0010181">
    <property type="term" value="F:FMN binding"/>
    <property type="evidence" value="ECO:0007669"/>
    <property type="project" value="InterPro"/>
</dbReference>
<dbReference type="Proteomes" id="UP000295727">
    <property type="component" value="Chromosome 4"/>
</dbReference>
<dbReference type="RefSeq" id="WP_134758386.1">
    <property type="nucleotide sequence ID" value="NZ_CP038151.1"/>
</dbReference>
<evidence type="ECO:0000259" key="8">
    <source>
        <dbReference type="PROSITE" id="PS51349"/>
    </source>
</evidence>
<dbReference type="KEGG" id="ppai:E1956_37365"/>
<feature type="binding site" evidence="7">
    <location>
        <position position="141"/>
    </location>
    <ligand>
        <name>glyoxylate</name>
        <dbReference type="ChEBI" id="CHEBI:36655"/>
    </ligand>
</feature>
<keyword evidence="2 7" id="KW-0285">Flavoprotein</keyword>
<feature type="binding site" evidence="7">
    <location>
        <position position="36"/>
    </location>
    <ligand>
        <name>glyoxylate</name>
        <dbReference type="ChEBI" id="CHEBI:36655"/>
    </ligand>
</feature>
<dbReference type="PROSITE" id="PS51349">
    <property type="entry name" value="FMN_HYDROXY_ACID_DH_2"/>
    <property type="match status" value="1"/>
</dbReference>
<gene>
    <name evidence="9" type="ORF">E1956_37365</name>
</gene>
<dbReference type="PANTHER" id="PTHR10578">
    <property type="entry name" value="S -2-HYDROXY-ACID OXIDASE-RELATED"/>
    <property type="match status" value="1"/>
</dbReference>
<feature type="domain" description="FMN hydroxy acid dehydrogenase" evidence="8">
    <location>
        <begin position="10"/>
        <end position="393"/>
    </location>
</feature>
<dbReference type="InterPro" id="IPR013785">
    <property type="entry name" value="Aldolase_TIM"/>
</dbReference>
<organism evidence="9 10">
    <name type="scientific">Paraburkholderia pallida</name>
    <dbReference type="NCBI Taxonomy" id="2547399"/>
    <lineage>
        <taxon>Bacteria</taxon>
        <taxon>Pseudomonadati</taxon>
        <taxon>Pseudomonadota</taxon>
        <taxon>Betaproteobacteria</taxon>
        <taxon>Burkholderiales</taxon>
        <taxon>Burkholderiaceae</taxon>
        <taxon>Paraburkholderia</taxon>
    </lineage>
</organism>
<feature type="binding site" evidence="7">
    <location>
        <position position="139"/>
    </location>
    <ligand>
        <name>FMN</name>
        <dbReference type="ChEBI" id="CHEBI:58210"/>
    </ligand>
</feature>
<protein>
    <submittedName>
        <fullName evidence="9">Alpha-hydroxy-acid oxidizing protein</fullName>
    </submittedName>
</protein>
<dbReference type="SUPFAM" id="SSF51395">
    <property type="entry name" value="FMN-linked oxidoreductases"/>
    <property type="match status" value="1"/>
</dbReference>
<evidence type="ECO:0000313" key="9">
    <source>
        <dbReference type="EMBL" id="QBR02874.1"/>
    </source>
</evidence>